<evidence type="ECO:0000313" key="1">
    <source>
        <dbReference type="EMBL" id="SOC08046.1"/>
    </source>
</evidence>
<dbReference type="RefSeq" id="WP_097076631.1">
    <property type="nucleotide sequence ID" value="NZ_OBMR01000008.1"/>
</dbReference>
<dbReference type="EMBL" id="OBMR01000008">
    <property type="protein sequence ID" value="SOC08046.1"/>
    <property type="molecule type" value="Genomic_DNA"/>
</dbReference>
<dbReference type="AlphaFoldDB" id="A0A285SJM4"/>
<organism evidence="1 2">
    <name type="scientific">Pseudobutyrivibrio ruminis DSM 9787</name>
    <dbReference type="NCBI Taxonomy" id="1123011"/>
    <lineage>
        <taxon>Bacteria</taxon>
        <taxon>Bacillati</taxon>
        <taxon>Bacillota</taxon>
        <taxon>Clostridia</taxon>
        <taxon>Lachnospirales</taxon>
        <taxon>Lachnospiraceae</taxon>
        <taxon>Pseudobutyrivibrio</taxon>
    </lineage>
</organism>
<name>A0A285SJM4_9FIRM</name>
<gene>
    <name evidence="1" type="ORF">SAMN02910411_2400</name>
</gene>
<proteinExistence type="predicted"/>
<sequence>MITDRYKKVYERGKPKHSPFDDFSVKHPAMDLSRRAKIFSPFDALKGFNEEIASTELSFEANYSDLEHVPVEEYP</sequence>
<evidence type="ECO:0000313" key="2">
    <source>
        <dbReference type="Proteomes" id="UP000219563"/>
    </source>
</evidence>
<accession>A0A285SJM4</accession>
<dbReference type="Proteomes" id="UP000219563">
    <property type="component" value="Unassembled WGS sequence"/>
</dbReference>
<protein>
    <submittedName>
        <fullName evidence="1">Uncharacterized protein</fullName>
    </submittedName>
</protein>
<reference evidence="1 2" key="1">
    <citation type="submission" date="2017-08" db="EMBL/GenBank/DDBJ databases">
        <authorList>
            <person name="de Groot N.N."/>
        </authorList>
    </citation>
    <scope>NUCLEOTIDE SEQUENCE [LARGE SCALE GENOMIC DNA]</scope>
    <source>
        <strain evidence="1 2">DSM 9787</strain>
    </source>
</reference>